<protein>
    <submittedName>
        <fullName evidence="1">Uncharacterized protein</fullName>
    </submittedName>
</protein>
<reference evidence="1" key="1">
    <citation type="submission" date="2024-05" db="EMBL/GenBank/DDBJ databases">
        <title>30 novel species of actinomycetes from the DSMZ collection.</title>
        <authorList>
            <person name="Nouioui I."/>
        </authorList>
    </citation>
    <scope>NUCLEOTIDE SEQUENCE</scope>
    <source>
        <strain evidence="1">DSM 40712</strain>
    </source>
</reference>
<dbReference type="Proteomes" id="UP001180724">
    <property type="component" value="Unassembled WGS sequence"/>
</dbReference>
<proteinExistence type="predicted"/>
<name>A0ABU3AWJ5_9ACTN</name>
<accession>A0ABU3AWJ5</accession>
<evidence type="ECO:0000313" key="1">
    <source>
        <dbReference type="EMBL" id="MDT0614560.1"/>
    </source>
</evidence>
<organism evidence="1 2">
    <name type="scientific">Streptomyces lancefieldiae</name>
    <dbReference type="NCBI Taxonomy" id="3075520"/>
    <lineage>
        <taxon>Bacteria</taxon>
        <taxon>Bacillati</taxon>
        <taxon>Actinomycetota</taxon>
        <taxon>Actinomycetes</taxon>
        <taxon>Kitasatosporales</taxon>
        <taxon>Streptomycetaceae</taxon>
        <taxon>Streptomyces</taxon>
    </lineage>
</organism>
<gene>
    <name evidence="1" type="ORF">RM812_30770</name>
</gene>
<evidence type="ECO:0000313" key="2">
    <source>
        <dbReference type="Proteomes" id="UP001180724"/>
    </source>
</evidence>
<keyword evidence="2" id="KW-1185">Reference proteome</keyword>
<comment type="caution">
    <text evidence="1">The sequence shown here is derived from an EMBL/GenBank/DDBJ whole genome shotgun (WGS) entry which is preliminary data.</text>
</comment>
<dbReference type="EMBL" id="JAVRFH010000042">
    <property type="protein sequence ID" value="MDT0614560.1"/>
    <property type="molecule type" value="Genomic_DNA"/>
</dbReference>
<sequence>MLAVVNQGAEPWRARVPLRRTRADGTEVAERTLDVAAAARWRRRAVPGEQRWG</sequence>